<keyword evidence="4" id="KW-0410">Iron transport</keyword>
<dbReference type="Gene3D" id="2.40.170.20">
    <property type="entry name" value="TonB-dependent receptor, beta-barrel domain"/>
    <property type="match status" value="1"/>
</dbReference>
<dbReference type="InterPro" id="IPR000531">
    <property type="entry name" value="Beta-barrel_TonB"/>
</dbReference>
<dbReference type="PANTHER" id="PTHR30069:SF29">
    <property type="entry name" value="HEMOGLOBIN AND HEMOGLOBIN-HAPTOGLOBIN-BINDING PROTEIN 1-RELATED"/>
    <property type="match status" value="1"/>
</dbReference>
<feature type="domain" description="Secretin/TonB short N-terminal" evidence="15">
    <location>
        <begin position="46"/>
        <end position="97"/>
    </location>
</feature>
<accession>A0ABW9JCG0</accession>
<dbReference type="PANTHER" id="PTHR30069">
    <property type="entry name" value="TONB-DEPENDENT OUTER MEMBRANE RECEPTOR"/>
    <property type="match status" value="1"/>
</dbReference>
<keyword evidence="17" id="KW-1185">Reference proteome</keyword>
<dbReference type="Pfam" id="PF07660">
    <property type="entry name" value="STN"/>
    <property type="match status" value="1"/>
</dbReference>
<evidence type="ECO:0000256" key="7">
    <source>
        <dbReference type="ARBA" id="ARBA00023004"/>
    </source>
</evidence>
<dbReference type="InterPro" id="IPR023997">
    <property type="entry name" value="TonB-dep_OMP_SusC/RagA_CS"/>
</dbReference>
<dbReference type="InterPro" id="IPR023996">
    <property type="entry name" value="TonB-dep_OMP_SusC/RagA"/>
</dbReference>
<dbReference type="Gene3D" id="2.170.130.10">
    <property type="entry name" value="TonB-dependent receptor, plug domain"/>
    <property type="match status" value="1"/>
</dbReference>
<dbReference type="SUPFAM" id="SSF49464">
    <property type="entry name" value="Carboxypeptidase regulatory domain-like"/>
    <property type="match status" value="1"/>
</dbReference>
<dbReference type="Proteomes" id="UP001517367">
    <property type="component" value="Unassembled WGS sequence"/>
</dbReference>
<evidence type="ECO:0000256" key="11">
    <source>
        <dbReference type="ARBA" id="ARBA00023237"/>
    </source>
</evidence>
<dbReference type="RefSeq" id="WP_138727684.1">
    <property type="nucleotide sequence ID" value="NZ_SRMP02000001.1"/>
</dbReference>
<reference evidence="16 17" key="1">
    <citation type="submission" date="2024-12" db="EMBL/GenBank/DDBJ databases">
        <authorList>
            <person name="Hu S."/>
        </authorList>
    </citation>
    <scope>NUCLEOTIDE SEQUENCE [LARGE SCALE GENOMIC DNA]</scope>
    <source>
        <strain evidence="16 17">P-25</strain>
    </source>
</reference>
<evidence type="ECO:0000256" key="13">
    <source>
        <dbReference type="RuleBase" id="RU003357"/>
    </source>
</evidence>
<gene>
    <name evidence="16" type="ORF">E5L68_001725</name>
</gene>
<keyword evidence="11 12" id="KW-0998">Cell outer membrane</keyword>
<evidence type="ECO:0000256" key="9">
    <source>
        <dbReference type="ARBA" id="ARBA00023136"/>
    </source>
</evidence>
<name>A0ABW9JCG0_9SPHI</name>
<dbReference type="NCBIfam" id="TIGR04057">
    <property type="entry name" value="SusC_RagA_signa"/>
    <property type="match status" value="1"/>
</dbReference>
<keyword evidence="3 12" id="KW-1134">Transmembrane beta strand</keyword>
<keyword evidence="9 12" id="KW-0472">Membrane</keyword>
<dbReference type="Pfam" id="PF00593">
    <property type="entry name" value="TonB_dep_Rec_b-barrel"/>
    <property type="match status" value="1"/>
</dbReference>
<keyword evidence="8 13" id="KW-0798">TonB box</keyword>
<comment type="subcellular location">
    <subcellularLocation>
        <location evidence="1 12">Cell outer membrane</location>
        <topology evidence="1 12">Multi-pass membrane protein</topology>
    </subcellularLocation>
</comment>
<dbReference type="InterPro" id="IPR039426">
    <property type="entry name" value="TonB-dep_rcpt-like"/>
</dbReference>
<proteinExistence type="inferred from homology"/>
<dbReference type="EMBL" id="SRMP02000001">
    <property type="protein sequence ID" value="MFN0290089.1"/>
    <property type="molecule type" value="Genomic_DNA"/>
</dbReference>
<feature type="chain" id="PRO_5046875124" evidence="14">
    <location>
        <begin position="18"/>
        <end position="1132"/>
    </location>
</feature>
<evidence type="ECO:0000313" key="17">
    <source>
        <dbReference type="Proteomes" id="UP001517367"/>
    </source>
</evidence>
<feature type="signal peptide" evidence="14">
    <location>
        <begin position="1"/>
        <end position="17"/>
    </location>
</feature>
<dbReference type="NCBIfam" id="TIGR04056">
    <property type="entry name" value="OMP_RagA_SusC"/>
    <property type="match status" value="1"/>
</dbReference>
<dbReference type="SUPFAM" id="SSF56935">
    <property type="entry name" value="Porins"/>
    <property type="match status" value="1"/>
</dbReference>
<dbReference type="InterPro" id="IPR011662">
    <property type="entry name" value="Secretin/TonB_short_N"/>
</dbReference>
<evidence type="ECO:0000313" key="16">
    <source>
        <dbReference type="EMBL" id="MFN0290089.1"/>
    </source>
</evidence>
<dbReference type="InterPro" id="IPR012910">
    <property type="entry name" value="Plug_dom"/>
</dbReference>
<keyword evidence="6 14" id="KW-0732">Signal</keyword>
<dbReference type="Pfam" id="PF13715">
    <property type="entry name" value="CarbopepD_reg_2"/>
    <property type="match status" value="1"/>
</dbReference>
<keyword evidence="5 12" id="KW-0812">Transmembrane</keyword>
<sequence>MKLSVILLLISFFQVNASAYAQKINLKKNEESLENVFKEIRKQSGYNIFYDAKAVKEVGRVSVNLSNANVDVAMQKCLEGTNLNYKIVDRNIIISKKPLKAQDVEVKGKVTDVDNKPIPGVNIRLKLGSKSTVTDEQGNYKMVVNGDNPILTFSFLGFVTEERKVTAGKTINVILKEKDNDLNEVVVTALNIKREEKALGYAVTTLKQESITDAVSNNWTDALSGKVAGLNLLRSNGGPAGSNRIILRGENSLSGNSEALVVIDGVVISSSSGRATGNGTAYMGDDSPTDYGTSINDINPNDIESVTVLKGPGATALYGARGAGGAIIITTKLANPKVKGIGVSISSNTSIESASRWPDYQYQYGQGDVGLEYYSYGRTEDGINTGATSNAFGPKFDGQMFYQFDPNTLTTGSQRTPWIAYPNNRKDFFETGQTYTNSVTIEGGTKVNSIRFGYTNLNNSWIIPNTGYQRNTFSLALNQKITNKLQLSGRAYYTNRSSDNLPSVGYNAQTIMYAMIRMVPNADLNMFKTLWYPGEEGIRQNKPLSQAGDNPYVIAYEMLNKSNRNTVTGYMQANYSFTEDLNLMLKGSIDLSYDSRSQQRPKDTRKYLNGMYRTQNIYNQEINLDFLLKYKKALSRKLDADLSLGGSILRNRYEKEETRAERLFAPNIFNFANSMDVPLSYPFRSQFGVSSLYGMASFGYDKFIYLDLTGRQDWSSTLFTPNGEPKGFFYPSANVSLVLNDKLSLPSYFSLLKFRGSYAMVGSGGTTPYLTTYNYATETNFPSGITNPLSVANANLKPESTRSVEFGADVRLFNGRLGLDVAWYQNNTTDQILNVPVDRASGYNYAVLNSGEVQNRGLEITVNGSPIKNAKKFSWNMFGTFTANRNKVLSLADSVEVLQLQSGPGGRGSLEARVGGTMGDLYGLGYERSPDGQIIYANGYPVKSQTVKWLANVYPKWKASFNNEFRYKQFRLNVLFDAQFGGKAYSHTHANNAMTGQLTSTLPGRYNGLVGDGVIQNPDGTFRKNDVPATEIWTYYLEHFIPDNVEGNLFSTDFIKFREARLDYAFTTKFLKKISLQKASIGIYGRDLLIISNWPSFDPEFGTINNGLIQSGFEIGQFPATRTFGFNLNVSF</sequence>
<evidence type="ECO:0000259" key="15">
    <source>
        <dbReference type="SMART" id="SM00965"/>
    </source>
</evidence>
<keyword evidence="4" id="KW-0406">Ion transport</keyword>
<dbReference type="PROSITE" id="PS52016">
    <property type="entry name" value="TONB_DEPENDENT_REC_3"/>
    <property type="match status" value="1"/>
</dbReference>
<protein>
    <submittedName>
        <fullName evidence="16">SusC/RagA family TonB-linked outer membrane protein</fullName>
    </submittedName>
</protein>
<evidence type="ECO:0000256" key="1">
    <source>
        <dbReference type="ARBA" id="ARBA00004571"/>
    </source>
</evidence>
<dbReference type="Gene3D" id="2.60.40.1120">
    <property type="entry name" value="Carboxypeptidase-like, regulatory domain"/>
    <property type="match status" value="1"/>
</dbReference>
<evidence type="ECO:0000256" key="5">
    <source>
        <dbReference type="ARBA" id="ARBA00022692"/>
    </source>
</evidence>
<comment type="caution">
    <text evidence="16">The sequence shown here is derived from an EMBL/GenBank/DDBJ whole genome shotgun (WGS) entry which is preliminary data.</text>
</comment>
<dbReference type="Gene3D" id="3.55.50.30">
    <property type="match status" value="1"/>
</dbReference>
<evidence type="ECO:0000256" key="4">
    <source>
        <dbReference type="ARBA" id="ARBA00022496"/>
    </source>
</evidence>
<keyword evidence="7" id="KW-0408">Iron</keyword>
<dbReference type="SMART" id="SM00965">
    <property type="entry name" value="STN"/>
    <property type="match status" value="1"/>
</dbReference>
<evidence type="ECO:0000256" key="8">
    <source>
        <dbReference type="ARBA" id="ARBA00023077"/>
    </source>
</evidence>
<keyword evidence="2 12" id="KW-0813">Transport</keyword>
<evidence type="ECO:0000256" key="3">
    <source>
        <dbReference type="ARBA" id="ARBA00022452"/>
    </source>
</evidence>
<evidence type="ECO:0000256" key="6">
    <source>
        <dbReference type="ARBA" id="ARBA00022729"/>
    </source>
</evidence>
<dbReference type="InterPro" id="IPR008969">
    <property type="entry name" value="CarboxyPept-like_regulatory"/>
</dbReference>
<evidence type="ECO:0000256" key="12">
    <source>
        <dbReference type="PROSITE-ProRule" id="PRU01360"/>
    </source>
</evidence>
<keyword evidence="10" id="KW-0675">Receptor</keyword>
<comment type="similarity">
    <text evidence="12 13">Belongs to the TonB-dependent receptor family.</text>
</comment>
<dbReference type="InterPro" id="IPR036942">
    <property type="entry name" value="Beta-barrel_TonB_sf"/>
</dbReference>
<evidence type="ECO:0000256" key="2">
    <source>
        <dbReference type="ARBA" id="ARBA00022448"/>
    </source>
</evidence>
<dbReference type="Pfam" id="PF07715">
    <property type="entry name" value="Plug"/>
    <property type="match status" value="1"/>
</dbReference>
<organism evidence="16 17">
    <name type="scientific">Pedobacter helvus</name>
    <dbReference type="NCBI Taxonomy" id="2563444"/>
    <lineage>
        <taxon>Bacteria</taxon>
        <taxon>Pseudomonadati</taxon>
        <taxon>Bacteroidota</taxon>
        <taxon>Sphingobacteriia</taxon>
        <taxon>Sphingobacteriales</taxon>
        <taxon>Sphingobacteriaceae</taxon>
        <taxon>Pedobacter</taxon>
    </lineage>
</organism>
<evidence type="ECO:0000256" key="14">
    <source>
        <dbReference type="SAM" id="SignalP"/>
    </source>
</evidence>
<dbReference type="InterPro" id="IPR037066">
    <property type="entry name" value="Plug_dom_sf"/>
</dbReference>
<evidence type="ECO:0000256" key="10">
    <source>
        <dbReference type="ARBA" id="ARBA00023170"/>
    </source>
</evidence>